<feature type="transmembrane region" description="Helical" evidence="1">
    <location>
        <begin position="113"/>
        <end position="133"/>
    </location>
</feature>
<keyword evidence="3" id="KW-1185">Reference proteome</keyword>
<keyword evidence="1" id="KW-0472">Membrane</keyword>
<dbReference type="RefSeq" id="WP_145261106.1">
    <property type="nucleotide sequence ID" value="NZ_CP036279.1"/>
</dbReference>
<evidence type="ECO:0000256" key="1">
    <source>
        <dbReference type="SAM" id="Phobius"/>
    </source>
</evidence>
<reference evidence="2 3" key="1">
    <citation type="submission" date="2019-02" db="EMBL/GenBank/DDBJ databases">
        <title>Deep-cultivation of Planctomycetes and their phenomic and genomic characterization uncovers novel biology.</title>
        <authorList>
            <person name="Wiegand S."/>
            <person name="Jogler M."/>
            <person name="Boedeker C."/>
            <person name="Pinto D."/>
            <person name="Vollmers J."/>
            <person name="Rivas-Marin E."/>
            <person name="Kohn T."/>
            <person name="Peeters S.H."/>
            <person name="Heuer A."/>
            <person name="Rast P."/>
            <person name="Oberbeckmann S."/>
            <person name="Bunk B."/>
            <person name="Jeske O."/>
            <person name="Meyerdierks A."/>
            <person name="Storesund J.E."/>
            <person name="Kallscheuer N."/>
            <person name="Luecker S."/>
            <person name="Lage O.M."/>
            <person name="Pohl T."/>
            <person name="Merkel B.J."/>
            <person name="Hornburger P."/>
            <person name="Mueller R.-W."/>
            <person name="Bruemmer F."/>
            <person name="Labrenz M."/>
            <person name="Spormann A.M."/>
            <person name="Op den Camp H."/>
            <person name="Overmann J."/>
            <person name="Amann R."/>
            <person name="Jetten M.S.M."/>
            <person name="Mascher T."/>
            <person name="Medema M.H."/>
            <person name="Devos D.P."/>
            <person name="Kaster A.-K."/>
            <person name="Ovreas L."/>
            <person name="Rohde M."/>
            <person name="Galperin M.Y."/>
            <person name="Jogler C."/>
        </authorList>
    </citation>
    <scope>NUCLEOTIDE SEQUENCE [LARGE SCALE GENOMIC DNA]</scope>
    <source>
        <strain evidence="2 3">Pan216</strain>
    </source>
</reference>
<proteinExistence type="predicted"/>
<keyword evidence="1" id="KW-1133">Transmembrane helix</keyword>
<feature type="transmembrane region" description="Helical" evidence="1">
    <location>
        <begin position="70"/>
        <end position="93"/>
    </location>
</feature>
<evidence type="ECO:0000313" key="2">
    <source>
        <dbReference type="EMBL" id="QDU63555.1"/>
    </source>
</evidence>
<protein>
    <submittedName>
        <fullName evidence="2">Uncharacterized protein</fullName>
    </submittedName>
</protein>
<feature type="transmembrane region" description="Helical" evidence="1">
    <location>
        <begin position="44"/>
        <end position="63"/>
    </location>
</feature>
<dbReference type="KEGG" id="knv:Pan216_44350"/>
<sequence>MAEQQVIEKLIIRPWPKMFFLWPSAIFALFMSLAQKLAPISWQEVWGCSFLVVLAINLMVLTFEFPRATSLTVAVAVVAIVLGLLLLNHQFTIIEPLKLFIQARDVYASYEFYLFYFYLNGLLFAGMFCVTRFDYWELTPNSLVHHQGILGDQKRYPTTGLKLNKEISDVFEYLLAGAGRVVMDVPGESRPVVLENVLNIGRVERLSDQILDARMVRIEGTGGSSGSNDPNVHHTGE</sequence>
<dbReference type="OrthoDB" id="253227at2"/>
<dbReference type="Proteomes" id="UP000317093">
    <property type="component" value="Chromosome"/>
</dbReference>
<name>A0A518B9A5_9BACT</name>
<dbReference type="EMBL" id="CP036279">
    <property type="protein sequence ID" value="QDU63555.1"/>
    <property type="molecule type" value="Genomic_DNA"/>
</dbReference>
<accession>A0A518B9A5</accession>
<keyword evidence="1" id="KW-0812">Transmembrane</keyword>
<evidence type="ECO:0000313" key="3">
    <source>
        <dbReference type="Proteomes" id="UP000317093"/>
    </source>
</evidence>
<dbReference type="AlphaFoldDB" id="A0A518B9A5"/>
<gene>
    <name evidence="2" type="ORF">Pan216_44350</name>
</gene>
<organism evidence="2 3">
    <name type="scientific">Kolteria novifilia</name>
    <dbReference type="NCBI Taxonomy" id="2527975"/>
    <lineage>
        <taxon>Bacteria</taxon>
        <taxon>Pseudomonadati</taxon>
        <taxon>Planctomycetota</taxon>
        <taxon>Planctomycetia</taxon>
        <taxon>Kolteriales</taxon>
        <taxon>Kolteriaceae</taxon>
        <taxon>Kolteria</taxon>
    </lineage>
</organism>